<dbReference type="Pfam" id="PF13609">
    <property type="entry name" value="Porin_4"/>
    <property type="match status" value="1"/>
</dbReference>
<feature type="signal peptide" evidence="1">
    <location>
        <begin position="1"/>
        <end position="19"/>
    </location>
</feature>
<evidence type="ECO:0000313" key="3">
    <source>
        <dbReference type="EMBL" id="MFC4351822.1"/>
    </source>
</evidence>
<dbReference type="InterPro" id="IPR033900">
    <property type="entry name" value="Gram_neg_porin_domain"/>
</dbReference>
<reference evidence="4" key="1">
    <citation type="journal article" date="2019" name="Int. J. Syst. Evol. Microbiol.">
        <title>The Global Catalogue of Microorganisms (GCM) 10K type strain sequencing project: providing services to taxonomists for standard genome sequencing and annotation.</title>
        <authorList>
            <consortium name="The Broad Institute Genomics Platform"/>
            <consortium name="The Broad Institute Genome Sequencing Center for Infectious Disease"/>
            <person name="Wu L."/>
            <person name="Ma J."/>
        </authorList>
    </citation>
    <scope>NUCLEOTIDE SEQUENCE [LARGE SCALE GENOMIC DNA]</scope>
    <source>
        <strain evidence="4">CECT 8472</strain>
    </source>
</reference>
<sequence length="418" mass="44713">MKKILMAASALAVSGGTFAAAPAAADDHAGEGFQLKIGGFYNALAIVRDQDDPVTGFERVEPDQASPITGTTKGNIQSFDFNQRGRYIIEGSQTLDNGLTLGFQTQHEIQSSMDTDSAYVYASGGFGRIHFGTDRSAMYKMYEWSPTAGWGIDYTGHDDSFAHLNGMGHPTAAPFIANQEMMLTYLTPRFSGLQAGISFAPAADGLGGKGDPWDAGRNNRFVTDTSSLDDNEYRKVVEMGLNYSQSFDGFDIGWSGGFGTGRTAGETSSDDRRRYLYSTGLNVGFGGFDIGATYKFDTHGSTTALTANHTGNLLSVSDVGATGMKNQHFVNAGITYTTGPWTIGPSFGWEKETAGLERETMLFDFGARYALAPGADLVGSIQYVDYDEGDLDDYIPSNAADDFGGDGVAGLFGIQLNF</sequence>
<protein>
    <submittedName>
        <fullName evidence="3">Porin</fullName>
    </submittedName>
</protein>
<feature type="domain" description="Porin" evidence="2">
    <location>
        <begin position="8"/>
        <end position="388"/>
    </location>
</feature>
<evidence type="ECO:0000313" key="4">
    <source>
        <dbReference type="Proteomes" id="UP001595799"/>
    </source>
</evidence>
<name>A0ABV8UM62_9PROT</name>
<feature type="chain" id="PRO_5045573789" evidence="1">
    <location>
        <begin position="20"/>
        <end position="418"/>
    </location>
</feature>
<accession>A0ABV8UM62</accession>
<keyword evidence="1" id="KW-0732">Signal</keyword>
<gene>
    <name evidence="3" type="ORF">ACFOW6_09735</name>
</gene>
<dbReference type="Proteomes" id="UP001595799">
    <property type="component" value="Unassembled WGS sequence"/>
</dbReference>
<dbReference type="EMBL" id="JBHSCW010000004">
    <property type="protein sequence ID" value="MFC4351822.1"/>
    <property type="molecule type" value="Genomic_DNA"/>
</dbReference>
<keyword evidence="4" id="KW-1185">Reference proteome</keyword>
<comment type="caution">
    <text evidence="3">The sequence shown here is derived from an EMBL/GenBank/DDBJ whole genome shotgun (WGS) entry which is preliminary data.</text>
</comment>
<dbReference type="Gene3D" id="2.40.160.10">
    <property type="entry name" value="Porin"/>
    <property type="match status" value="1"/>
</dbReference>
<dbReference type="SUPFAM" id="SSF56935">
    <property type="entry name" value="Porins"/>
    <property type="match status" value="1"/>
</dbReference>
<dbReference type="RefSeq" id="WP_382422168.1">
    <property type="nucleotide sequence ID" value="NZ_JBHSCW010000004.1"/>
</dbReference>
<proteinExistence type="predicted"/>
<dbReference type="InterPro" id="IPR023614">
    <property type="entry name" value="Porin_dom_sf"/>
</dbReference>
<organism evidence="3 4">
    <name type="scientific">Fodinicurvata halophila</name>
    <dbReference type="NCBI Taxonomy" id="1419723"/>
    <lineage>
        <taxon>Bacteria</taxon>
        <taxon>Pseudomonadati</taxon>
        <taxon>Pseudomonadota</taxon>
        <taxon>Alphaproteobacteria</taxon>
        <taxon>Rhodospirillales</taxon>
        <taxon>Rhodovibrionaceae</taxon>
        <taxon>Fodinicurvata</taxon>
    </lineage>
</organism>
<evidence type="ECO:0000256" key="1">
    <source>
        <dbReference type="SAM" id="SignalP"/>
    </source>
</evidence>
<evidence type="ECO:0000259" key="2">
    <source>
        <dbReference type="Pfam" id="PF13609"/>
    </source>
</evidence>